<feature type="region of interest" description="Disordered" evidence="1">
    <location>
        <begin position="824"/>
        <end position="848"/>
    </location>
</feature>
<feature type="compositionally biased region" description="Basic and acidic residues" evidence="1">
    <location>
        <begin position="194"/>
        <end position="206"/>
    </location>
</feature>
<sequence>MAQSGTRGLRDISFKPPPPPPDTSRLIDLLARSPDHQLLLGAFQRARLVPTLNRLNGSTLFAPTDDAIRRARDDERRQGLVGGDGGVWSAVVDWAEQGLLEVESSSNSTTEHDNLQLALRDTLLYHTLNFTLVPPPRSSNRTNATEPAPKPLPIDVVTLHETLYFPSLFPYNRSFPAPPSLPGTEPDEPDPDAPEDRPEGLLREEGQRVRVVRRRVEDKKTEGDEYWVGVDWRGEGGVRSAGKAQFARNGALVPLDGVLTRPSDLAAIIRSTPELSTLASLLPSPVLEYLTTAPHLTLFAPTNEAWSALTDLEMRYLRSGLAELDLGEIFGDGASRSGAGSGKVGYLERLVGASGDRSANVTTLRNGTLEVTGEGEKTAVKVNGTEIACGDIFAKNGVIHTLPSLLLPRGSLALTAEKYLIALDATHFVSLLRSVNLSHYVQVPSHEPGTVIDTPLPPPLVDQVPLLVSSDDRKEKRERYTILAVKDDVLAATVAPLPGAVVSSLESPILNGRPLPEPGSAALKELLEYHILPGRWLPADLEDNMLVGTELRTESLRGGRQRLTVGVQGEEGGRGDGWEKSKKGGGRGGRGRDGDDDDGDEGSHLISWGGANVVADPLVVGDSIIYLVSSLIDPPPTAITAAVSDLRLSTFVASVYAAALDGTLAAQPAVTYLVPTNAAFGDLGLTMQYLLLPSSRSELRSVLKYHAVDDVIFLSDFPRSGGARYPTLLDGAEIYLERDPVNSTLSVHGPTLGGLPANGEPRDANVVEGNVLTETGALHVVDQVELPPEIDISLEKLLRGAKANTMLDLIRAANMTWVLEGKRAPRHAPRDGEEQVEPAVMRRGKERKRGDKDAGEWAYTVLCPSDKAFSRLNLTYYHAHPAALSALVRLHILPVAPPPSSSVGSPFPPRLAQPGSPLLLEDSKSYRSLLSKGGPFGSLLGKTSDYGTVAFRKWSAGSDAANAWMVGIEGARGTKGESDAARVVAWGRATPVFVAGDNADGDGGDDDTKPRLRAAGGVIAIDSVLLPYEPGWLRRYGWIVAVAVVGAIALALAGVYGVRWWRRRRQEKYERLLQEDDDE</sequence>
<dbReference type="SMART" id="SM00554">
    <property type="entry name" value="FAS1"/>
    <property type="match status" value="3"/>
</dbReference>
<feature type="domain" description="Cyclic nucleotide-binding" evidence="3">
    <location>
        <begin position="355"/>
        <end position="432"/>
    </location>
</feature>
<comment type="caution">
    <text evidence="5">The sequence shown here is derived from an EMBL/GenBank/DDBJ whole genome shotgun (WGS) entry which is preliminary data.</text>
</comment>
<dbReference type="Pfam" id="PF02469">
    <property type="entry name" value="Fasciclin"/>
    <property type="match status" value="2"/>
</dbReference>
<dbReference type="InterPro" id="IPR000595">
    <property type="entry name" value="cNMP-bd_dom"/>
</dbReference>
<feature type="region of interest" description="Disordered" evidence="1">
    <location>
        <begin position="175"/>
        <end position="206"/>
    </location>
</feature>
<feature type="domain" description="FAS1" evidence="4">
    <location>
        <begin position="23"/>
        <end position="128"/>
    </location>
</feature>
<dbReference type="InterPro" id="IPR036378">
    <property type="entry name" value="FAS1_dom_sf"/>
</dbReference>
<reference evidence="5 6" key="1">
    <citation type="submission" date="2019-03" db="EMBL/GenBank/DDBJ databases">
        <title>Rhodosporidium diobovatum UCD-FST 08-225 genome sequencing, assembly, and annotation.</title>
        <authorList>
            <person name="Fakankun I.U."/>
            <person name="Fristensky B."/>
            <person name="Levin D.B."/>
        </authorList>
    </citation>
    <scope>NUCLEOTIDE SEQUENCE [LARGE SCALE GENOMIC DNA]</scope>
    <source>
        <strain evidence="5 6">UCD-FST 08-225</strain>
    </source>
</reference>
<gene>
    <name evidence="5" type="ORF">DMC30DRAFT_446342</name>
</gene>
<evidence type="ECO:0000259" key="3">
    <source>
        <dbReference type="PROSITE" id="PS50042"/>
    </source>
</evidence>
<dbReference type="EMBL" id="SOZI01000048">
    <property type="protein sequence ID" value="TNY21202.1"/>
    <property type="molecule type" value="Genomic_DNA"/>
</dbReference>
<keyword evidence="2" id="KW-0812">Transmembrane</keyword>
<evidence type="ECO:0000256" key="2">
    <source>
        <dbReference type="SAM" id="Phobius"/>
    </source>
</evidence>
<feature type="domain" description="FAS1" evidence="4">
    <location>
        <begin position="262"/>
        <end position="406"/>
    </location>
</feature>
<dbReference type="SUPFAM" id="SSF82153">
    <property type="entry name" value="FAS1 domain"/>
    <property type="match status" value="5"/>
</dbReference>
<feature type="domain" description="FAS1" evidence="4">
    <location>
        <begin position="635"/>
        <end position="785"/>
    </location>
</feature>
<accession>A0A5C5FYE8</accession>
<proteinExistence type="predicted"/>
<evidence type="ECO:0000313" key="5">
    <source>
        <dbReference type="EMBL" id="TNY21202.1"/>
    </source>
</evidence>
<dbReference type="OrthoDB" id="14252at2759"/>
<dbReference type="PANTHER" id="PTHR10900:SF77">
    <property type="entry name" value="FI19380P1"/>
    <property type="match status" value="1"/>
</dbReference>
<dbReference type="AlphaFoldDB" id="A0A5C5FYE8"/>
<dbReference type="PROSITE" id="PS50213">
    <property type="entry name" value="FAS1"/>
    <property type="match status" value="3"/>
</dbReference>
<organism evidence="5 6">
    <name type="scientific">Rhodotorula diobovata</name>
    <dbReference type="NCBI Taxonomy" id="5288"/>
    <lineage>
        <taxon>Eukaryota</taxon>
        <taxon>Fungi</taxon>
        <taxon>Dikarya</taxon>
        <taxon>Basidiomycota</taxon>
        <taxon>Pucciniomycotina</taxon>
        <taxon>Microbotryomycetes</taxon>
        <taxon>Sporidiobolales</taxon>
        <taxon>Sporidiobolaceae</taxon>
        <taxon>Rhodotorula</taxon>
    </lineage>
</organism>
<dbReference type="PROSITE" id="PS50042">
    <property type="entry name" value="CNMP_BINDING_3"/>
    <property type="match status" value="1"/>
</dbReference>
<evidence type="ECO:0000313" key="6">
    <source>
        <dbReference type="Proteomes" id="UP000311382"/>
    </source>
</evidence>
<feature type="compositionally biased region" description="Basic and acidic residues" evidence="1">
    <location>
        <begin position="571"/>
        <end position="582"/>
    </location>
</feature>
<dbReference type="STRING" id="5288.A0A5C5FYE8"/>
<evidence type="ECO:0000259" key="4">
    <source>
        <dbReference type="PROSITE" id="PS50213"/>
    </source>
</evidence>
<feature type="region of interest" description="Disordered" evidence="1">
    <location>
        <begin position="1"/>
        <end position="24"/>
    </location>
</feature>
<dbReference type="InterPro" id="IPR000782">
    <property type="entry name" value="FAS1_domain"/>
</dbReference>
<protein>
    <submittedName>
        <fullName evidence="5">Putative vacuolar membrane protein</fullName>
    </submittedName>
</protein>
<feature type="transmembrane region" description="Helical" evidence="2">
    <location>
        <begin position="1036"/>
        <end position="1058"/>
    </location>
</feature>
<dbReference type="GO" id="GO:0016236">
    <property type="term" value="P:macroautophagy"/>
    <property type="evidence" value="ECO:0007669"/>
    <property type="project" value="TreeGrafter"/>
</dbReference>
<name>A0A5C5FYE8_9BASI</name>
<keyword evidence="6" id="KW-1185">Reference proteome</keyword>
<feature type="compositionally biased region" description="Basic and acidic residues" evidence="1">
    <location>
        <begin position="824"/>
        <end position="833"/>
    </location>
</feature>
<dbReference type="InterPro" id="IPR050904">
    <property type="entry name" value="Adhesion/Biosynth-related"/>
</dbReference>
<keyword evidence="2" id="KW-1133">Transmembrane helix</keyword>
<dbReference type="Gene3D" id="2.30.180.10">
    <property type="entry name" value="FAS1 domain"/>
    <property type="match status" value="4"/>
</dbReference>
<dbReference type="GO" id="GO:0005615">
    <property type="term" value="C:extracellular space"/>
    <property type="evidence" value="ECO:0007669"/>
    <property type="project" value="TreeGrafter"/>
</dbReference>
<feature type="region of interest" description="Disordered" evidence="1">
    <location>
        <begin position="558"/>
        <end position="603"/>
    </location>
</feature>
<dbReference type="PANTHER" id="PTHR10900">
    <property type="entry name" value="PERIOSTIN-RELATED"/>
    <property type="match status" value="1"/>
</dbReference>
<dbReference type="Proteomes" id="UP000311382">
    <property type="component" value="Unassembled WGS sequence"/>
</dbReference>
<keyword evidence="2" id="KW-0472">Membrane</keyword>
<dbReference type="GO" id="GO:0000329">
    <property type="term" value="C:fungal-type vacuole membrane"/>
    <property type="evidence" value="ECO:0007669"/>
    <property type="project" value="TreeGrafter"/>
</dbReference>
<evidence type="ECO:0000256" key="1">
    <source>
        <dbReference type="SAM" id="MobiDB-lite"/>
    </source>
</evidence>